<evidence type="ECO:0000259" key="2">
    <source>
        <dbReference type="Pfam" id="PF03972"/>
    </source>
</evidence>
<dbReference type="Gene3D" id="3.30.1330.120">
    <property type="entry name" value="2-methylcitrate dehydratase PrpD"/>
    <property type="match status" value="1"/>
</dbReference>
<evidence type="ECO:0000313" key="5">
    <source>
        <dbReference type="Proteomes" id="UP000195221"/>
    </source>
</evidence>
<sequence>MQQHAGRFIHELCFDDLPREVVERAQSLMLDLLGVAAAGSGTSLAGIACDHAFDFFGAGRNAVRMLFDGRLASPLGAALAGGMTIDSFDGHDGHVLTKGHVGVAVLPALLAMAERDPSMDGREAIVNVVLGYEIGTRAGIALHASSSEYHTSGAWNALAAAALCARSLKLDEITTRHALGIAEYHGPRSEMMRCIDFPTMLKDGSGWGSMAGVSAALFAQRGFTGAPALTVEAHEPALWEDLGERWMILEQYVKPYPVCRWAHPSIAAALRLRAGHDLSPEMIESVTIETFHEATRLCSTFPANTEEAQYGVLFPVAAALADGRVDARTIQSEGLSDARLRDLLPRLRTVERAEFSAAFPAERWARVVVTTRDGARLDSGPITAMGGPDNPMPQDALLSKFRSLTSARFGDRLAQQIEDDVLSLHESASAMHSLKERVLTAPSAQSSHDDAMTSVL</sequence>
<organism evidence="4 5">
    <name type="scientific">Caballeronia sordidicola</name>
    <name type="common">Burkholderia sordidicola</name>
    <dbReference type="NCBI Taxonomy" id="196367"/>
    <lineage>
        <taxon>Bacteria</taxon>
        <taxon>Pseudomonadati</taxon>
        <taxon>Pseudomonadota</taxon>
        <taxon>Betaproteobacteria</taxon>
        <taxon>Burkholderiales</taxon>
        <taxon>Burkholderiaceae</taxon>
        <taxon>Caballeronia</taxon>
    </lineage>
</organism>
<dbReference type="InterPro" id="IPR036148">
    <property type="entry name" value="MmgE/PrpD_sf"/>
</dbReference>
<gene>
    <name evidence="4" type="ORF">PAMC26577_24875</name>
</gene>
<dbReference type="InterPro" id="IPR042188">
    <property type="entry name" value="MmgE/PrpD_sf_2"/>
</dbReference>
<dbReference type="RefSeq" id="WP_075360268.1">
    <property type="nucleotide sequence ID" value="NZ_MSRG01000088.1"/>
</dbReference>
<comment type="similarity">
    <text evidence="1">Belongs to the PrpD family.</text>
</comment>
<comment type="caution">
    <text evidence="4">The sequence shown here is derived from an EMBL/GenBank/DDBJ whole genome shotgun (WGS) entry which is preliminary data.</text>
</comment>
<reference evidence="4 5" key="1">
    <citation type="submission" date="2017-03" db="EMBL/GenBank/DDBJ databases">
        <title>Genome analysis of strain PAMC 26577.</title>
        <authorList>
            <person name="Oh H.-M."/>
            <person name="Yang J.-A."/>
        </authorList>
    </citation>
    <scope>NUCLEOTIDE SEQUENCE [LARGE SCALE GENOMIC DNA]</scope>
    <source>
        <strain evidence="4 5">PAMC 26577</strain>
    </source>
</reference>
<dbReference type="InterPro" id="IPR005656">
    <property type="entry name" value="MmgE_PrpD"/>
</dbReference>
<dbReference type="Pfam" id="PF03972">
    <property type="entry name" value="MmgE_PrpD_N"/>
    <property type="match status" value="1"/>
</dbReference>
<dbReference type="PANTHER" id="PTHR16943:SF8">
    <property type="entry name" value="2-METHYLCITRATE DEHYDRATASE"/>
    <property type="match status" value="1"/>
</dbReference>
<evidence type="ECO:0000259" key="3">
    <source>
        <dbReference type="Pfam" id="PF19305"/>
    </source>
</evidence>
<feature type="domain" description="MmgE/PrpD C-terminal" evidence="3">
    <location>
        <begin position="256"/>
        <end position="422"/>
    </location>
</feature>
<dbReference type="SUPFAM" id="SSF103378">
    <property type="entry name" value="2-methylcitrate dehydratase PrpD"/>
    <property type="match status" value="1"/>
</dbReference>
<dbReference type="InterPro" id="IPR045337">
    <property type="entry name" value="MmgE_PrpD_C"/>
</dbReference>
<dbReference type="PANTHER" id="PTHR16943">
    <property type="entry name" value="2-METHYLCITRATE DEHYDRATASE-RELATED"/>
    <property type="match status" value="1"/>
</dbReference>
<dbReference type="GO" id="GO:0016829">
    <property type="term" value="F:lyase activity"/>
    <property type="evidence" value="ECO:0007669"/>
    <property type="project" value="InterPro"/>
</dbReference>
<dbReference type="Gene3D" id="1.10.4100.10">
    <property type="entry name" value="2-methylcitrate dehydratase PrpD"/>
    <property type="match status" value="1"/>
</dbReference>
<dbReference type="Proteomes" id="UP000195221">
    <property type="component" value="Unassembled WGS sequence"/>
</dbReference>
<dbReference type="InterPro" id="IPR045336">
    <property type="entry name" value="MmgE_PrpD_N"/>
</dbReference>
<name>A0A242MIP7_CABSO</name>
<protein>
    <submittedName>
        <fullName evidence="4">Immune-responsive protein 1</fullName>
    </submittedName>
</protein>
<accession>A0A242MIP7</accession>
<dbReference type="AlphaFoldDB" id="A0A242MIP7"/>
<feature type="domain" description="MmgE/PrpD N-terminal" evidence="2">
    <location>
        <begin position="6"/>
        <end position="230"/>
    </location>
</feature>
<proteinExistence type="inferred from homology"/>
<dbReference type="InterPro" id="IPR042183">
    <property type="entry name" value="MmgE/PrpD_sf_1"/>
</dbReference>
<dbReference type="EMBL" id="NBTZ01000102">
    <property type="protein sequence ID" value="OTP71170.1"/>
    <property type="molecule type" value="Genomic_DNA"/>
</dbReference>
<evidence type="ECO:0000256" key="1">
    <source>
        <dbReference type="ARBA" id="ARBA00006174"/>
    </source>
</evidence>
<evidence type="ECO:0000313" key="4">
    <source>
        <dbReference type="EMBL" id="OTP71170.1"/>
    </source>
</evidence>
<dbReference type="Pfam" id="PF19305">
    <property type="entry name" value="MmgE_PrpD_C"/>
    <property type="match status" value="1"/>
</dbReference>